<keyword evidence="3" id="KW-1185">Reference proteome</keyword>
<dbReference type="Proteomes" id="UP000800200">
    <property type="component" value="Unassembled WGS sequence"/>
</dbReference>
<protein>
    <submittedName>
        <fullName evidence="2">Uncharacterized protein</fullName>
    </submittedName>
</protein>
<feature type="signal peptide" evidence="1">
    <location>
        <begin position="1"/>
        <end position="21"/>
    </location>
</feature>
<organism evidence="2 3">
    <name type="scientific">Zopfia rhizophila CBS 207.26</name>
    <dbReference type="NCBI Taxonomy" id="1314779"/>
    <lineage>
        <taxon>Eukaryota</taxon>
        <taxon>Fungi</taxon>
        <taxon>Dikarya</taxon>
        <taxon>Ascomycota</taxon>
        <taxon>Pezizomycotina</taxon>
        <taxon>Dothideomycetes</taxon>
        <taxon>Dothideomycetes incertae sedis</taxon>
        <taxon>Zopfiaceae</taxon>
        <taxon>Zopfia</taxon>
    </lineage>
</organism>
<evidence type="ECO:0000313" key="3">
    <source>
        <dbReference type="Proteomes" id="UP000800200"/>
    </source>
</evidence>
<dbReference type="AlphaFoldDB" id="A0A6A6EEG0"/>
<sequence>MFGRKFIAFICMAILTAAAHAQLQTMDWDPPTPTFNGFVMEPFPTAVLYRDPATGYTYKLVQQFPNLPRKRVGNWSKAAGAIFGLWVYRVARRYMYFVVHRPEINEMWKERRRELAMEEALLQQPPWVDNVEIQGSTSAGHHTPPAVPNLQLAPRRRFFSSKM</sequence>
<dbReference type="EMBL" id="ML994622">
    <property type="protein sequence ID" value="KAF2188959.1"/>
    <property type="molecule type" value="Genomic_DNA"/>
</dbReference>
<name>A0A6A6EEG0_9PEZI</name>
<feature type="chain" id="PRO_5025344296" evidence="1">
    <location>
        <begin position="22"/>
        <end position="163"/>
    </location>
</feature>
<reference evidence="2" key="1">
    <citation type="journal article" date="2020" name="Stud. Mycol.">
        <title>101 Dothideomycetes genomes: a test case for predicting lifestyles and emergence of pathogens.</title>
        <authorList>
            <person name="Haridas S."/>
            <person name="Albert R."/>
            <person name="Binder M."/>
            <person name="Bloem J."/>
            <person name="Labutti K."/>
            <person name="Salamov A."/>
            <person name="Andreopoulos B."/>
            <person name="Baker S."/>
            <person name="Barry K."/>
            <person name="Bills G."/>
            <person name="Bluhm B."/>
            <person name="Cannon C."/>
            <person name="Castanera R."/>
            <person name="Culley D."/>
            <person name="Daum C."/>
            <person name="Ezra D."/>
            <person name="Gonzalez J."/>
            <person name="Henrissat B."/>
            <person name="Kuo A."/>
            <person name="Liang C."/>
            <person name="Lipzen A."/>
            <person name="Lutzoni F."/>
            <person name="Magnuson J."/>
            <person name="Mondo S."/>
            <person name="Nolan M."/>
            <person name="Ohm R."/>
            <person name="Pangilinan J."/>
            <person name="Park H.-J."/>
            <person name="Ramirez L."/>
            <person name="Alfaro M."/>
            <person name="Sun H."/>
            <person name="Tritt A."/>
            <person name="Yoshinaga Y."/>
            <person name="Zwiers L.-H."/>
            <person name="Turgeon B."/>
            <person name="Goodwin S."/>
            <person name="Spatafora J."/>
            <person name="Crous P."/>
            <person name="Grigoriev I."/>
        </authorList>
    </citation>
    <scope>NUCLEOTIDE SEQUENCE</scope>
    <source>
        <strain evidence="2">CBS 207.26</strain>
    </source>
</reference>
<evidence type="ECO:0000256" key="1">
    <source>
        <dbReference type="SAM" id="SignalP"/>
    </source>
</evidence>
<accession>A0A6A6EEG0</accession>
<proteinExistence type="predicted"/>
<keyword evidence="1" id="KW-0732">Signal</keyword>
<gene>
    <name evidence="2" type="ORF">K469DRAFT_702655</name>
</gene>
<evidence type="ECO:0000313" key="2">
    <source>
        <dbReference type="EMBL" id="KAF2188959.1"/>
    </source>
</evidence>